<comment type="caution">
    <text evidence="2">The sequence shown here is derived from an EMBL/GenBank/DDBJ whole genome shotgun (WGS) entry which is preliminary data.</text>
</comment>
<name>A0ABX1R3A0_9ALTE</name>
<dbReference type="RefSeq" id="WP_169211460.1">
    <property type="nucleotide sequence ID" value="NZ_JAATNW010000006.1"/>
</dbReference>
<organism evidence="2 3">
    <name type="scientific">Alteromonas ponticola</name>
    <dbReference type="NCBI Taxonomy" id="2720613"/>
    <lineage>
        <taxon>Bacteria</taxon>
        <taxon>Pseudomonadati</taxon>
        <taxon>Pseudomonadota</taxon>
        <taxon>Gammaproteobacteria</taxon>
        <taxon>Alteromonadales</taxon>
        <taxon>Alteromonadaceae</taxon>
        <taxon>Alteromonas/Salinimonas group</taxon>
        <taxon>Alteromonas</taxon>
    </lineage>
</organism>
<sequence>MKVWMLIPLVIFIAIAGYQFGYYHAKIDISDAKKALLSDNTNSDTENVLADNVVHKVAAAEIPAGSQSFLQNEKADGKQFLDDAEPTSVDTNAGDVIARLEQSARETAARKQAHDEFVDNYQDEDLDIEIATHITDFFALHPEGDQVYFHHVRCDTAQCQLVGQFDGKHQGFEKMLEEMKKQDWYTFGGTSSNVNSDDEQTHFILHLTDRKKQP</sequence>
<dbReference type="EMBL" id="JAATNW010000006">
    <property type="protein sequence ID" value="NMH60919.1"/>
    <property type="molecule type" value="Genomic_DNA"/>
</dbReference>
<keyword evidence="1" id="KW-0812">Transmembrane</keyword>
<reference evidence="2 3" key="1">
    <citation type="submission" date="2020-03" db="EMBL/GenBank/DDBJ databases">
        <title>Alteromonas ponticola sp. nov., isolated from seawater.</title>
        <authorList>
            <person name="Yoon J.-H."/>
            <person name="Kim Y.-O."/>
        </authorList>
    </citation>
    <scope>NUCLEOTIDE SEQUENCE [LARGE SCALE GENOMIC DNA]</scope>
    <source>
        <strain evidence="2 3">MYP5</strain>
    </source>
</reference>
<dbReference type="Proteomes" id="UP000709336">
    <property type="component" value="Unassembled WGS sequence"/>
</dbReference>
<accession>A0ABX1R3A0</accession>
<keyword evidence="1" id="KW-1133">Transmembrane helix</keyword>
<keyword evidence="3" id="KW-1185">Reference proteome</keyword>
<gene>
    <name evidence="2" type="ORF">HCJ96_12850</name>
</gene>
<evidence type="ECO:0000256" key="1">
    <source>
        <dbReference type="SAM" id="Phobius"/>
    </source>
</evidence>
<keyword evidence="1" id="KW-0472">Membrane</keyword>
<protein>
    <submittedName>
        <fullName evidence="2">Uncharacterized protein</fullName>
    </submittedName>
</protein>
<feature type="transmembrane region" description="Helical" evidence="1">
    <location>
        <begin position="6"/>
        <end position="25"/>
    </location>
</feature>
<evidence type="ECO:0000313" key="2">
    <source>
        <dbReference type="EMBL" id="NMH60919.1"/>
    </source>
</evidence>
<proteinExistence type="predicted"/>
<evidence type="ECO:0000313" key="3">
    <source>
        <dbReference type="Proteomes" id="UP000709336"/>
    </source>
</evidence>